<reference evidence="1 4" key="1">
    <citation type="journal article" date="2013" name="PLoS ONE">
        <title>Predicting the Proteins of Angomonas deanei, Strigomonas culicis and Their Respective Endosymbionts Reveals New Aspects of the Trypanosomatidae Family.</title>
        <authorList>
            <person name="Motta M.C."/>
            <person name="Martins A.C."/>
            <person name="de Souza S.S."/>
            <person name="Catta-Preta C.M."/>
            <person name="Silva R."/>
            <person name="Klein C.C."/>
            <person name="de Almeida L.G."/>
            <person name="de Lima Cunha O."/>
            <person name="Ciapina L.P."/>
            <person name="Brocchi M."/>
            <person name="Colabardini A.C."/>
            <person name="de Araujo Lima B."/>
            <person name="Machado C.R."/>
            <person name="de Almeida Soares C.M."/>
            <person name="Probst C.M."/>
            <person name="de Menezes C.B."/>
            <person name="Thompson C.E."/>
            <person name="Bartholomeu D.C."/>
            <person name="Gradia D.F."/>
            <person name="Pavoni D.P."/>
            <person name="Grisard E.C."/>
            <person name="Fantinatti-Garboggini F."/>
            <person name="Marchini F.K."/>
            <person name="Rodrigues-Luiz G.F."/>
            <person name="Wagner G."/>
            <person name="Goldman G.H."/>
            <person name="Fietto J.L."/>
            <person name="Elias M.C."/>
            <person name="Goldman M.H."/>
            <person name="Sagot M.F."/>
            <person name="Pereira M."/>
            <person name="Stoco P.H."/>
            <person name="de Mendonca-Neto R.P."/>
            <person name="Teixeira S.M."/>
            <person name="Maciel T.E."/>
            <person name="de Oliveira Mendes T.A."/>
            <person name="Urmenyi T.P."/>
            <person name="de Souza W."/>
            <person name="Schenkman S."/>
            <person name="de Vasconcelos A.T."/>
        </authorList>
    </citation>
    <scope>NUCLEOTIDE SEQUENCE [LARGE SCALE GENOMIC DNA]</scope>
</reference>
<name>S9U6A5_9TRYP</name>
<evidence type="ECO:0000313" key="1">
    <source>
        <dbReference type="EMBL" id="EPY24468.1"/>
    </source>
</evidence>
<protein>
    <submittedName>
        <fullName evidence="1">Uncharacterized protein</fullName>
    </submittedName>
</protein>
<dbReference type="OrthoDB" id="270594at2759"/>
<proteinExistence type="predicted"/>
<sequence>MENDIQRAAYFLQEGQHTSAMKVLDVLQGHEPQVLAEQSLLLLKSATFRDSASVYYIYVTFKLLRYALTSNLNFWRDANRSILEELIEFGSRLDDASTQSLLWRPVLAELSTTIAVVLKLGCVEDEDVQFPAVAEVLSWLQHVLSCSDTAGRVCLGRLICRSVVAEFGVYDLHSCYHGLPVRLHRKCRSLFEEANVLPQLAMTVLLQLDGSALENTVTVNGALSLLVTCLSWYSHRHFEEDSLLDQASDEFIVSGESWARLLTGPVLTSGSTFFQFVCEWFHGKGIQLAAVEHRQLAELTQLLCSYKLKEWNTDVPMSILLSQFESVVSMLHLALSNQVPLLDAAPILANGVLRLVTNFDDPLFHLMTHVGESFTGITMSVMALEAKSNDDEQLMSCLDDLFGAWFHLATVYNRKAFTTSLSEEPNTLFLRRGCDAVFSHYLSLKLKFHTEEEYENAFSESFANSHLSLVAHIGRVSCSDSCQKLLDALALLAHQLQHRDPHVPCSLALCEGMWFLFRITSFFVADSCKGEQPYIPSCFFQMGSNGDHKLVQLMEEMMRFADVLFSAAVTSPGVFAGYADIFCTYINTYIEAEDSCTMYTTAFDGNQQLVSFSLHLAIQLVSRFPFDEDIGNAACRLLESVCSKSVDVLSFVQAQPVFVQLCDTLRARGSCDLSAYTKGRMLGFVLNCFNSSPSLDQYIACVPLLQPTCLSHDVNEILNTETALTGLFAALHQQDTIRLVFPAMLTVGNSFLEAAVKFSLEREVVIKVLVYVRKLFLCCSPVLSDNEIDRLLHFVVFTCDTSLRVVRGEPSWMTQEGENDKLSFLQHLAQLITTVAQWKQLDCFLSDEATLFLASSVVSSTGDLLSFLDDRTLSMPNLEDEVFEAMDSCAAAFTSQFVSSSQSSTFFQAMRHALCSPRSSIQRVGMSTTECIIAALKGNQPYESFEFICSEICSMLLGTLLAGQVTYTNMWSVAKMILYACADLRKERIDSIFQGMSNENPMKGSVLTNIYGTVMRLVAEVHREAHLTSVLEESLLDCILLSRGSLTV</sequence>
<evidence type="ECO:0000313" key="3">
    <source>
        <dbReference type="EMBL" id="EPY36964.1"/>
    </source>
</evidence>
<gene>
    <name evidence="3" type="ORF">STCU_00318</name>
    <name evidence="2" type="ORF">STCU_01152</name>
    <name evidence="1" type="ORF">STCU_07165</name>
</gene>
<dbReference type="EMBL" id="ATMH01007165">
    <property type="protein sequence ID" value="EPY24468.1"/>
    <property type="molecule type" value="Genomic_DNA"/>
</dbReference>
<accession>S9U6A5</accession>
<organism evidence="1 4">
    <name type="scientific">Strigomonas culicis</name>
    <dbReference type="NCBI Taxonomy" id="28005"/>
    <lineage>
        <taxon>Eukaryota</taxon>
        <taxon>Discoba</taxon>
        <taxon>Euglenozoa</taxon>
        <taxon>Kinetoplastea</taxon>
        <taxon>Metakinetoplastina</taxon>
        <taxon>Trypanosomatida</taxon>
        <taxon>Trypanosomatidae</taxon>
        <taxon>Strigomonadinae</taxon>
        <taxon>Strigomonas</taxon>
    </lineage>
</organism>
<evidence type="ECO:0000313" key="4">
    <source>
        <dbReference type="Proteomes" id="UP000015354"/>
    </source>
</evidence>
<comment type="caution">
    <text evidence="1">The sequence shown here is derived from an EMBL/GenBank/DDBJ whole genome shotgun (WGS) entry which is preliminary data.</text>
</comment>
<dbReference type="EMBL" id="ATMH01000318">
    <property type="protein sequence ID" value="EPY36964.1"/>
    <property type="molecule type" value="Genomic_DNA"/>
</dbReference>
<dbReference type="AlphaFoldDB" id="S9U6A5"/>
<dbReference type="EMBL" id="ATMH01001152">
    <property type="protein sequence ID" value="EPY35522.1"/>
    <property type="molecule type" value="Genomic_DNA"/>
</dbReference>
<dbReference type="Proteomes" id="UP000015354">
    <property type="component" value="Unassembled WGS sequence"/>
</dbReference>
<reference evidence="1" key="2">
    <citation type="submission" date="2013-03" db="EMBL/GenBank/DDBJ databases">
        <authorList>
            <person name="Motta M.C.M."/>
            <person name="Martins A.C.A."/>
            <person name="Preta C.M.C.C."/>
            <person name="Silva R."/>
            <person name="de Souza S.S."/>
            <person name="Klein C.C."/>
            <person name="de Almeida L.G.P."/>
            <person name="Cunha O.L."/>
            <person name="Colabardini A.C."/>
            <person name="Lima B.A."/>
            <person name="Machado C.R."/>
            <person name="Soares C.M.A."/>
            <person name="de Menezes C.B.A."/>
            <person name="Bartolomeu D.C."/>
            <person name="Grisard E.C."/>
            <person name="Fantinatti-Garboggini F."/>
            <person name="Rodrigues-Luiz G.F."/>
            <person name="Wagner G."/>
            <person name="Goldman G.H."/>
            <person name="Fietto J.L.R."/>
            <person name="Ciapina L.P."/>
            <person name="Brocchi M."/>
            <person name="Elias M.C."/>
            <person name="Goldman M.H.S."/>
            <person name="Sagot M.-F."/>
            <person name="Pereira M."/>
            <person name="Stoco P.H."/>
            <person name="Teixeira S.M.R."/>
            <person name="de Mendonca-Neto R.P."/>
            <person name="Maciel T.E.F."/>
            <person name="Mendes T.A.O."/>
            <person name="Urmenyi T.P."/>
            <person name="Teixeira M.M.G."/>
            <person name="de Camargo E.F.P."/>
            <person name="de Sousa W."/>
            <person name="Schenkman S."/>
            <person name="de Vasconcelos A.T.R."/>
        </authorList>
    </citation>
    <scope>NUCLEOTIDE SEQUENCE</scope>
</reference>
<keyword evidence="4" id="KW-1185">Reference proteome</keyword>
<evidence type="ECO:0000313" key="2">
    <source>
        <dbReference type="EMBL" id="EPY35522.1"/>
    </source>
</evidence>